<reference evidence="1" key="1">
    <citation type="submission" date="2020-04" db="EMBL/GenBank/DDBJ databases">
        <authorList>
            <person name="Alioto T."/>
            <person name="Alioto T."/>
            <person name="Gomez Garrido J."/>
        </authorList>
    </citation>
    <scope>NUCLEOTIDE SEQUENCE</scope>
    <source>
        <strain evidence="1">A484AB</strain>
    </source>
</reference>
<comment type="caution">
    <text evidence="1">The sequence shown here is derived from an EMBL/GenBank/DDBJ whole genome shotgun (WGS) entry which is preliminary data.</text>
</comment>
<gene>
    <name evidence="1" type="ORF">PACLA_8A032959</name>
</gene>
<protein>
    <submittedName>
        <fullName evidence="1">Uncharacterized protein</fullName>
    </submittedName>
</protein>
<keyword evidence="2" id="KW-1185">Reference proteome</keyword>
<evidence type="ECO:0000313" key="1">
    <source>
        <dbReference type="EMBL" id="CAB3987089.1"/>
    </source>
</evidence>
<dbReference type="AlphaFoldDB" id="A0A6S7GCQ9"/>
<evidence type="ECO:0000313" key="2">
    <source>
        <dbReference type="Proteomes" id="UP001152795"/>
    </source>
</evidence>
<name>A0A6S7GCQ9_PARCT</name>
<accession>A0A6S7GCQ9</accession>
<dbReference type="Proteomes" id="UP001152795">
    <property type="component" value="Unassembled WGS sequence"/>
</dbReference>
<sequence length="511" mass="55937">MCRNCPLPQWSEPIEVEVSSLPAYFAKEQSWNFERLNFGNGTVIDTEDGKSARPSITGLVGCRLRDGFSLKPHPRFPGGRYLLVSEVLYCPGRRYGCTPRDNCSGKRRFCHALCKLSIFADKPNIAFVYYAGSHGTGDVSSPDKHRPNKQMLDELRRLRIEQALTPSQGIEWCKVYFAEHGLDEKQMPTKQQIKSVMKRASMKFSRMRETGGLKSLPPPSTPPSGSSQEAGTNISAASLLAKYTQLPYAESGDIATDASTSYISVSQDGSTLNVSSANYSPGGTPVSLGTLSRLAGTSLLNAPVSISQSTSTTDNLSKVLGLIASPRPLDGEKDTDKLKEHIRILQEENFSRIAQIADLQVEVNNLKAQVLDLKEDNLKKAIHIAQIERERRSAQIVSDEEAIENSEPSLENAQETIQAEGLVDNSEQTVVIEESQESAMDVIESEQAVENTVYQQEVCDTPITVVNVQTGTVLTEVHAASQSIEESLHNSEVVAVNVHAIVSQAVVDEQL</sequence>
<organism evidence="1 2">
    <name type="scientific">Paramuricea clavata</name>
    <name type="common">Red gorgonian</name>
    <name type="synonym">Violescent sea-whip</name>
    <dbReference type="NCBI Taxonomy" id="317549"/>
    <lineage>
        <taxon>Eukaryota</taxon>
        <taxon>Metazoa</taxon>
        <taxon>Cnidaria</taxon>
        <taxon>Anthozoa</taxon>
        <taxon>Octocorallia</taxon>
        <taxon>Malacalcyonacea</taxon>
        <taxon>Plexauridae</taxon>
        <taxon>Paramuricea</taxon>
    </lineage>
</organism>
<dbReference type="OrthoDB" id="5977077at2759"/>
<proteinExistence type="predicted"/>
<dbReference type="EMBL" id="CACRXK020001118">
    <property type="protein sequence ID" value="CAB3987089.1"/>
    <property type="molecule type" value="Genomic_DNA"/>
</dbReference>